<sequence>MDGIFDLELDLPGSSDEKHDFEEGNYSDTENHDDSFIDVETIDEPAGPATTSSTYEEIPFSEFTDKFPPNRITIDDFEMMKVLGRGGFGKVLKVKKKSGADKDSIYAMKVLKKAVLTKTTKDIEHAKAERNVLELADHPFICQMFYAFQTAEKLYLILEYMNGGELYMLLERENRLDDDDARFYVIEILLALEHLHLHGVIYRDLKPENVALTGRGHIRLIDFGLCKEDIWDGDKAHTYCGTLEYIAPEVILKQGHDHTADWWSLATLMFDMLTGGPPFRGDTRMETQDSILRKQPRFPRYIKPATQNLLYSMLRKKPEKRLGHAGAMEIKEHEFFDGVDWEEALEQKLTPPFLPCTDESRIFDPDVLRLPAVDSPCSSIPGSPAVNAFFGFSYMGQNGFAHQTNRTESSASDTTTTSTPSTTN</sequence>
<dbReference type="WBParaSite" id="Pan_g21999.t1">
    <property type="protein sequence ID" value="Pan_g21999.t1"/>
    <property type="gene ID" value="Pan_g21999"/>
</dbReference>
<dbReference type="SMART" id="SM00220">
    <property type="entry name" value="S_TKc"/>
    <property type="match status" value="1"/>
</dbReference>
<evidence type="ECO:0000256" key="3">
    <source>
        <dbReference type="ARBA" id="ARBA00022741"/>
    </source>
</evidence>
<feature type="domain" description="AGC-kinase C-terminal" evidence="9">
    <location>
        <begin position="337"/>
        <end position="404"/>
    </location>
</feature>
<feature type="domain" description="Protein kinase" evidence="8">
    <location>
        <begin position="77"/>
        <end position="336"/>
    </location>
</feature>
<evidence type="ECO:0000256" key="4">
    <source>
        <dbReference type="ARBA" id="ARBA00022777"/>
    </source>
</evidence>
<dbReference type="Proteomes" id="UP000492821">
    <property type="component" value="Unassembled WGS sequence"/>
</dbReference>
<evidence type="ECO:0000256" key="7">
    <source>
        <dbReference type="SAM" id="MobiDB-lite"/>
    </source>
</evidence>
<keyword evidence="10" id="KW-1185">Reference proteome</keyword>
<keyword evidence="2" id="KW-0808">Transferase</keyword>
<feature type="region of interest" description="Disordered" evidence="7">
    <location>
        <begin position="9"/>
        <end position="33"/>
    </location>
</feature>
<dbReference type="FunFam" id="1.10.510.10:FF:000008">
    <property type="entry name" value="Non-specific serine/threonine protein kinase"/>
    <property type="match status" value="1"/>
</dbReference>
<protein>
    <submittedName>
        <fullName evidence="11">Non-specific serine/threonine protein kinase</fullName>
    </submittedName>
</protein>
<dbReference type="Gene3D" id="1.10.510.10">
    <property type="entry name" value="Transferase(Phosphotransferase) domain 1"/>
    <property type="match status" value="1"/>
</dbReference>
<evidence type="ECO:0000256" key="6">
    <source>
        <dbReference type="PROSITE-ProRule" id="PRU10141"/>
    </source>
</evidence>
<keyword evidence="5 6" id="KW-0067">ATP-binding</keyword>
<dbReference type="AlphaFoldDB" id="A0A7E4VKD0"/>
<feature type="region of interest" description="Disordered" evidence="7">
    <location>
        <begin position="403"/>
        <end position="424"/>
    </location>
</feature>
<organism evidence="10 11">
    <name type="scientific">Panagrellus redivivus</name>
    <name type="common">Microworm</name>
    <dbReference type="NCBI Taxonomy" id="6233"/>
    <lineage>
        <taxon>Eukaryota</taxon>
        <taxon>Metazoa</taxon>
        <taxon>Ecdysozoa</taxon>
        <taxon>Nematoda</taxon>
        <taxon>Chromadorea</taxon>
        <taxon>Rhabditida</taxon>
        <taxon>Tylenchina</taxon>
        <taxon>Panagrolaimomorpha</taxon>
        <taxon>Panagrolaimoidea</taxon>
        <taxon>Panagrolaimidae</taxon>
        <taxon>Panagrellus</taxon>
    </lineage>
</organism>
<dbReference type="InterPro" id="IPR000961">
    <property type="entry name" value="AGC-kinase_C"/>
</dbReference>
<evidence type="ECO:0000259" key="9">
    <source>
        <dbReference type="PROSITE" id="PS51285"/>
    </source>
</evidence>
<dbReference type="PROSITE" id="PS51285">
    <property type="entry name" value="AGC_KINASE_CTER"/>
    <property type="match status" value="1"/>
</dbReference>
<feature type="binding site" evidence="6">
    <location>
        <position position="109"/>
    </location>
    <ligand>
        <name>ATP</name>
        <dbReference type="ChEBI" id="CHEBI:30616"/>
    </ligand>
</feature>
<dbReference type="InterPro" id="IPR000719">
    <property type="entry name" value="Prot_kinase_dom"/>
</dbReference>
<keyword evidence="3 6" id="KW-0547">Nucleotide-binding</keyword>
<dbReference type="Pfam" id="PF00069">
    <property type="entry name" value="Pkinase"/>
    <property type="match status" value="1"/>
</dbReference>
<evidence type="ECO:0000313" key="10">
    <source>
        <dbReference type="Proteomes" id="UP000492821"/>
    </source>
</evidence>
<dbReference type="InterPro" id="IPR017441">
    <property type="entry name" value="Protein_kinase_ATP_BS"/>
</dbReference>
<keyword evidence="1" id="KW-0723">Serine/threonine-protein kinase</keyword>
<dbReference type="GO" id="GO:0004674">
    <property type="term" value="F:protein serine/threonine kinase activity"/>
    <property type="evidence" value="ECO:0007669"/>
    <property type="project" value="UniProtKB-KW"/>
</dbReference>
<keyword evidence="4" id="KW-0418">Kinase</keyword>
<evidence type="ECO:0000256" key="1">
    <source>
        <dbReference type="ARBA" id="ARBA00022527"/>
    </source>
</evidence>
<reference evidence="10" key="1">
    <citation type="journal article" date="2013" name="Genetics">
        <title>The draft genome and transcriptome of Panagrellus redivivus are shaped by the harsh demands of a free-living lifestyle.</title>
        <authorList>
            <person name="Srinivasan J."/>
            <person name="Dillman A.R."/>
            <person name="Macchietto M.G."/>
            <person name="Heikkinen L."/>
            <person name="Lakso M."/>
            <person name="Fracchia K.M."/>
            <person name="Antoshechkin I."/>
            <person name="Mortazavi A."/>
            <person name="Wong G."/>
            <person name="Sternberg P.W."/>
        </authorList>
    </citation>
    <scope>NUCLEOTIDE SEQUENCE [LARGE SCALE GENOMIC DNA]</scope>
    <source>
        <strain evidence="10">MT8872</strain>
    </source>
</reference>
<evidence type="ECO:0000256" key="5">
    <source>
        <dbReference type="ARBA" id="ARBA00022840"/>
    </source>
</evidence>
<dbReference type="PROSITE" id="PS00107">
    <property type="entry name" value="PROTEIN_KINASE_ATP"/>
    <property type="match status" value="1"/>
</dbReference>
<proteinExistence type="predicted"/>
<accession>A0A7E4VKD0</accession>
<dbReference type="Gene3D" id="3.30.200.20">
    <property type="entry name" value="Phosphorylase Kinase, domain 1"/>
    <property type="match status" value="1"/>
</dbReference>
<name>A0A7E4VKD0_PANRE</name>
<reference evidence="11" key="2">
    <citation type="submission" date="2020-10" db="UniProtKB">
        <authorList>
            <consortium name="WormBaseParasite"/>
        </authorList>
    </citation>
    <scope>IDENTIFICATION</scope>
</reference>
<dbReference type="GO" id="GO:0005524">
    <property type="term" value="F:ATP binding"/>
    <property type="evidence" value="ECO:0007669"/>
    <property type="project" value="UniProtKB-UniRule"/>
</dbReference>
<dbReference type="PROSITE" id="PS50011">
    <property type="entry name" value="PROTEIN_KINASE_DOM"/>
    <property type="match status" value="1"/>
</dbReference>
<dbReference type="InterPro" id="IPR011009">
    <property type="entry name" value="Kinase-like_dom_sf"/>
</dbReference>
<evidence type="ECO:0000256" key="2">
    <source>
        <dbReference type="ARBA" id="ARBA00022679"/>
    </source>
</evidence>
<evidence type="ECO:0000259" key="8">
    <source>
        <dbReference type="PROSITE" id="PS50011"/>
    </source>
</evidence>
<feature type="compositionally biased region" description="Low complexity" evidence="7">
    <location>
        <begin position="407"/>
        <end position="424"/>
    </location>
</feature>
<dbReference type="FunFam" id="3.30.200.20:FF:000537">
    <property type="entry name" value="Non-specific serine/threonine protein kinase"/>
    <property type="match status" value="1"/>
</dbReference>
<dbReference type="SUPFAM" id="SSF56112">
    <property type="entry name" value="Protein kinase-like (PK-like)"/>
    <property type="match status" value="1"/>
</dbReference>
<evidence type="ECO:0000313" key="11">
    <source>
        <dbReference type="WBParaSite" id="Pan_g21999.t1"/>
    </source>
</evidence>
<dbReference type="PANTHER" id="PTHR24351">
    <property type="entry name" value="RIBOSOMAL PROTEIN S6 KINASE"/>
    <property type="match status" value="1"/>
</dbReference>